<comment type="caution">
    <text evidence="1">The sequence shown here is derived from an EMBL/GenBank/DDBJ whole genome shotgun (WGS) entry which is preliminary data.</text>
</comment>
<evidence type="ECO:0000313" key="1">
    <source>
        <dbReference type="EMBL" id="HIY79495.1"/>
    </source>
</evidence>
<evidence type="ECO:0000313" key="2">
    <source>
        <dbReference type="Proteomes" id="UP000824133"/>
    </source>
</evidence>
<gene>
    <name evidence="1" type="ORF">IAA42_03565</name>
</gene>
<organism evidence="1 2">
    <name type="scientific">Candidatus Olsenella excrementavium</name>
    <dbReference type="NCBI Taxonomy" id="2838709"/>
    <lineage>
        <taxon>Bacteria</taxon>
        <taxon>Bacillati</taxon>
        <taxon>Actinomycetota</taxon>
        <taxon>Coriobacteriia</taxon>
        <taxon>Coriobacteriales</taxon>
        <taxon>Atopobiaceae</taxon>
        <taxon>Olsenella</taxon>
    </lineage>
</organism>
<evidence type="ECO:0008006" key="3">
    <source>
        <dbReference type="Google" id="ProtNLM"/>
    </source>
</evidence>
<proteinExistence type="predicted"/>
<name>A0A9D1ZB61_9ACTN</name>
<sequence length="319" mass="34672">MMKRITHVLAGLLKVALSAVATVAVFLAISHVLAPKNNQEAFGQHDERAHGVAGEPAGSIDVLFLGDSEIYTSVSPLQLWDERGVTSYVLGTAAQKLPYTRSLLAGALEGQDPRVVVLETNCLFRPFTTGEALLRAGSDALPAIEYHDRWKSLTVQDLVAPVRATWTDEEKGFAPGRGTRAADASGHMAPSDKVAALPRLNRLYLEEIKRMCDREGARLVLLSTPSTRNWSTARHNGVERVARELGLDYVDLNVGDDLVEIDWATDSYDAGDHLNVSGARKVTTAVGSLLAGRYDAPDHRGDDAYDAWAEASTRSRGRR</sequence>
<protein>
    <recommendedName>
        <fullName evidence="3">SGNH/GDSL hydrolase family protein</fullName>
    </recommendedName>
</protein>
<reference evidence="1" key="1">
    <citation type="journal article" date="2021" name="PeerJ">
        <title>Extensive microbial diversity within the chicken gut microbiome revealed by metagenomics and culture.</title>
        <authorList>
            <person name="Gilroy R."/>
            <person name="Ravi A."/>
            <person name="Getino M."/>
            <person name="Pursley I."/>
            <person name="Horton D.L."/>
            <person name="Alikhan N.F."/>
            <person name="Baker D."/>
            <person name="Gharbi K."/>
            <person name="Hall N."/>
            <person name="Watson M."/>
            <person name="Adriaenssens E.M."/>
            <person name="Foster-Nyarko E."/>
            <person name="Jarju S."/>
            <person name="Secka A."/>
            <person name="Antonio M."/>
            <person name="Oren A."/>
            <person name="Chaudhuri R.R."/>
            <person name="La Ragione R."/>
            <person name="Hildebrand F."/>
            <person name="Pallen M.J."/>
        </authorList>
    </citation>
    <scope>NUCLEOTIDE SEQUENCE</scope>
    <source>
        <strain evidence="1">ChiHjej10B9-743</strain>
    </source>
</reference>
<accession>A0A9D1ZB61</accession>
<dbReference type="AlphaFoldDB" id="A0A9D1ZB61"/>
<dbReference type="SUPFAM" id="SSF52266">
    <property type="entry name" value="SGNH hydrolase"/>
    <property type="match status" value="1"/>
</dbReference>
<dbReference type="EMBL" id="DXCP01000026">
    <property type="protein sequence ID" value="HIY79495.1"/>
    <property type="molecule type" value="Genomic_DNA"/>
</dbReference>
<reference evidence="1" key="2">
    <citation type="submission" date="2021-04" db="EMBL/GenBank/DDBJ databases">
        <authorList>
            <person name="Gilroy R."/>
        </authorList>
    </citation>
    <scope>NUCLEOTIDE SEQUENCE</scope>
    <source>
        <strain evidence="1">ChiHjej10B9-743</strain>
    </source>
</reference>
<dbReference type="Proteomes" id="UP000824133">
    <property type="component" value="Unassembled WGS sequence"/>
</dbReference>